<reference evidence="2 3" key="1">
    <citation type="journal article" date="2019" name="Anaerobe">
        <title>Detection of Robinsoniella peoriensis in multiple bone samples of a trauma patient.</title>
        <authorList>
            <person name="Schrottner P."/>
            <person name="Hartwich K."/>
            <person name="Bunk B."/>
            <person name="Schober I."/>
            <person name="Helbig S."/>
            <person name="Rudolph W.W."/>
            <person name="Gunzer F."/>
        </authorList>
    </citation>
    <scope>NUCLEOTIDE SEQUENCE [LARGE SCALE GENOMIC DNA]</scope>
    <source>
        <strain evidence="2 3">DSM 106044</strain>
    </source>
</reference>
<comment type="caution">
    <text evidence="2">The sequence shown here is derived from an EMBL/GenBank/DDBJ whole genome shotgun (WGS) entry which is preliminary data.</text>
</comment>
<dbReference type="OrthoDB" id="2087154at2"/>
<dbReference type="InterPro" id="IPR010982">
    <property type="entry name" value="Lambda_DNA-bd_dom_sf"/>
</dbReference>
<dbReference type="Proteomes" id="UP000306509">
    <property type="component" value="Unassembled WGS sequence"/>
</dbReference>
<organism evidence="2 3">
    <name type="scientific">Robinsoniella peoriensis</name>
    <dbReference type="NCBI Taxonomy" id="180332"/>
    <lineage>
        <taxon>Bacteria</taxon>
        <taxon>Bacillati</taxon>
        <taxon>Bacillota</taxon>
        <taxon>Clostridia</taxon>
        <taxon>Lachnospirales</taxon>
        <taxon>Lachnospiraceae</taxon>
        <taxon>Robinsoniella</taxon>
    </lineage>
</organism>
<evidence type="ECO:0000259" key="1">
    <source>
        <dbReference type="PROSITE" id="PS50943"/>
    </source>
</evidence>
<gene>
    <name evidence="2" type="ORF">DSM106044_03075</name>
</gene>
<accession>A0A4U8Q568</accession>
<dbReference type="RefSeq" id="WP_070041169.1">
    <property type="nucleotide sequence ID" value="NZ_CABMJZ010000055.1"/>
</dbReference>
<evidence type="ECO:0000313" key="2">
    <source>
        <dbReference type="EMBL" id="TLC99984.1"/>
    </source>
</evidence>
<evidence type="ECO:0000313" key="3">
    <source>
        <dbReference type="Proteomes" id="UP000306509"/>
    </source>
</evidence>
<feature type="domain" description="HTH cro/C1-type" evidence="1">
    <location>
        <begin position="7"/>
        <end position="62"/>
    </location>
</feature>
<dbReference type="SMART" id="SM00530">
    <property type="entry name" value="HTH_XRE"/>
    <property type="match status" value="1"/>
</dbReference>
<protein>
    <submittedName>
        <fullName evidence="2">Helix-turn-helix domain protein</fullName>
    </submittedName>
</protein>
<sequence length="109" mass="12349">MEKAKILEKLIKDNGYTIRAFAKKCKIPGSTLYTILRNGVGRASVDNIITICRNLGIKVEDLDDMATGIQQKEEFLPSYDDMEQLLARNGNKLSTEEKFQLIKLLSELK</sequence>
<dbReference type="Pfam" id="PF13443">
    <property type="entry name" value="HTH_26"/>
    <property type="match status" value="1"/>
</dbReference>
<dbReference type="CDD" id="cd00093">
    <property type="entry name" value="HTH_XRE"/>
    <property type="match status" value="1"/>
</dbReference>
<dbReference type="Gene3D" id="1.10.260.40">
    <property type="entry name" value="lambda repressor-like DNA-binding domains"/>
    <property type="match status" value="1"/>
</dbReference>
<name>A0A4U8Q568_9FIRM</name>
<dbReference type="GO" id="GO:0003677">
    <property type="term" value="F:DNA binding"/>
    <property type="evidence" value="ECO:0007669"/>
    <property type="project" value="InterPro"/>
</dbReference>
<proteinExistence type="predicted"/>
<dbReference type="SUPFAM" id="SSF47413">
    <property type="entry name" value="lambda repressor-like DNA-binding domains"/>
    <property type="match status" value="1"/>
</dbReference>
<keyword evidence="3" id="KW-1185">Reference proteome</keyword>
<dbReference type="InterPro" id="IPR001387">
    <property type="entry name" value="Cro/C1-type_HTH"/>
</dbReference>
<dbReference type="AlphaFoldDB" id="A0A4U8Q568"/>
<dbReference type="PROSITE" id="PS50943">
    <property type="entry name" value="HTH_CROC1"/>
    <property type="match status" value="1"/>
</dbReference>
<dbReference type="EMBL" id="QGQD01000060">
    <property type="protein sequence ID" value="TLC99984.1"/>
    <property type="molecule type" value="Genomic_DNA"/>
</dbReference>